<accession>A0ABM8YZ25</accession>
<keyword evidence="2" id="KW-1185">Reference proteome</keyword>
<sequence>MLKMIPIYLPILKAKPGEFEAISQLSKRTADKTLPFFEISRMGEKIREAKRFKNSDAVTCKYLDEIAQKISDVWSGRAALIDAYQWPAHSTTESGEHILTYIYAELKSLGVDVIPVIGYDRWDSKPYRLAMQGCKVDKDDYVCLRLDSHAIEDSAEPEFFEEQILNILNDLSLEPERCGVLIDFGEVFSSPLEDLVDKANGIIDLLRGRGFKFFCTAGCSLPTSIDKAVKKNNSTGNIMRKEMLLWQTMRKEYPKLNWLFSDYGIRGPNMVEDVIAQHANGKIRYATALSYFIARGHSMKLGNKGAQMYELANIIVESPCYMGKDFSWGDFRILECSREKFRGNSTQWIGIDTNHHITWIIAEVTEFEISHIISASMAT</sequence>
<dbReference type="Proteomes" id="UP000839052">
    <property type="component" value="Chromosome"/>
</dbReference>
<dbReference type="Pfam" id="PF14350">
    <property type="entry name" value="Beta_protein"/>
    <property type="match status" value="1"/>
</dbReference>
<gene>
    <name evidence="1" type="ORF">NTG6680_1492</name>
</gene>
<dbReference type="EMBL" id="OU912926">
    <property type="protein sequence ID" value="CAG9932745.1"/>
    <property type="molecule type" value="Genomic_DNA"/>
</dbReference>
<dbReference type="RefSeq" id="WP_239796635.1">
    <property type="nucleotide sequence ID" value="NZ_OU912926.1"/>
</dbReference>
<evidence type="ECO:0000313" key="2">
    <source>
        <dbReference type="Proteomes" id="UP000839052"/>
    </source>
</evidence>
<name>A0ABM8YZ25_9PROT</name>
<dbReference type="InterPro" id="IPR025683">
    <property type="entry name" value="Protein_beta"/>
</dbReference>
<organism evidence="1 2">
    <name type="scientific">Candidatus Nitrotoga arctica</name>
    <dbReference type="NCBI Taxonomy" id="453162"/>
    <lineage>
        <taxon>Bacteria</taxon>
        <taxon>Pseudomonadati</taxon>
        <taxon>Pseudomonadota</taxon>
        <taxon>Betaproteobacteria</taxon>
        <taxon>Nitrosomonadales</taxon>
        <taxon>Gallionellaceae</taxon>
        <taxon>Candidatus Nitrotoga</taxon>
    </lineage>
</organism>
<reference evidence="1 2" key="1">
    <citation type="submission" date="2021-10" db="EMBL/GenBank/DDBJ databases">
        <authorList>
            <person name="Koch H."/>
        </authorList>
    </citation>
    <scope>NUCLEOTIDE SEQUENCE [LARGE SCALE GENOMIC DNA]</scope>
    <source>
        <strain evidence="1">6680</strain>
    </source>
</reference>
<proteinExistence type="predicted"/>
<evidence type="ECO:0000313" key="1">
    <source>
        <dbReference type="EMBL" id="CAG9932745.1"/>
    </source>
</evidence>
<evidence type="ECO:0008006" key="3">
    <source>
        <dbReference type="Google" id="ProtNLM"/>
    </source>
</evidence>
<protein>
    <recommendedName>
        <fullName evidence="3">Beta protein</fullName>
    </recommendedName>
</protein>